<keyword evidence="1" id="KW-0732">Signal</keyword>
<sequence length="69" mass="7106">MLTRVLFAAFLLVGAAGSVSAQDTTVVALGLTDHVVTEDELVSGADLAPPRFNSPGVAYVLVAHRPEAT</sequence>
<reference evidence="2 3" key="1">
    <citation type="journal article" date="2016" name="Environ. Microbiol.">
        <title>New Methyloceanibacter diversity from North Sea sediments includes methanotroph containing solely the soluble methane monooxygenase.</title>
        <authorList>
            <person name="Vekeman B."/>
            <person name="Kerckhof F.M."/>
            <person name="Cremers G."/>
            <person name="de Vos P."/>
            <person name="Vandamme P."/>
            <person name="Boon N."/>
            <person name="Op den Camp H.J."/>
            <person name="Heylen K."/>
        </authorList>
    </citation>
    <scope>NUCLEOTIDE SEQUENCE [LARGE SCALE GENOMIC DNA]</scope>
    <source>
        <strain evidence="2 3">R-67177</strain>
    </source>
</reference>
<protein>
    <submittedName>
        <fullName evidence="2">Uncharacterized protein</fullName>
    </submittedName>
</protein>
<evidence type="ECO:0000313" key="3">
    <source>
        <dbReference type="Proteomes" id="UP000095042"/>
    </source>
</evidence>
<dbReference type="Proteomes" id="UP000095042">
    <property type="component" value="Unassembled WGS sequence"/>
</dbReference>
<dbReference type="AlphaFoldDB" id="A0A1E3W8F3"/>
<comment type="caution">
    <text evidence="2">The sequence shown here is derived from an EMBL/GenBank/DDBJ whole genome shotgun (WGS) entry which is preliminary data.</text>
</comment>
<proteinExistence type="predicted"/>
<feature type="chain" id="PRO_5009139077" evidence="1">
    <location>
        <begin position="22"/>
        <end position="69"/>
    </location>
</feature>
<gene>
    <name evidence="2" type="ORF">AUC71_02250</name>
</gene>
<feature type="signal peptide" evidence="1">
    <location>
        <begin position="1"/>
        <end position="21"/>
    </location>
</feature>
<evidence type="ECO:0000313" key="2">
    <source>
        <dbReference type="EMBL" id="ODS02105.1"/>
    </source>
</evidence>
<evidence type="ECO:0000256" key="1">
    <source>
        <dbReference type="SAM" id="SignalP"/>
    </source>
</evidence>
<organism evidence="2 3">
    <name type="scientific">Methyloceanibacter marginalis</name>
    <dbReference type="NCBI Taxonomy" id="1774971"/>
    <lineage>
        <taxon>Bacteria</taxon>
        <taxon>Pseudomonadati</taxon>
        <taxon>Pseudomonadota</taxon>
        <taxon>Alphaproteobacteria</taxon>
        <taxon>Hyphomicrobiales</taxon>
        <taxon>Hyphomicrobiaceae</taxon>
        <taxon>Methyloceanibacter</taxon>
    </lineage>
</organism>
<dbReference type="EMBL" id="LPWD01000412">
    <property type="protein sequence ID" value="ODS02105.1"/>
    <property type="molecule type" value="Genomic_DNA"/>
</dbReference>
<keyword evidence="3" id="KW-1185">Reference proteome</keyword>
<accession>A0A1E3W8F3</accession>
<name>A0A1E3W8F3_9HYPH</name>
<dbReference type="RefSeq" id="WP_069624698.1">
    <property type="nucleotide sequence ID" value="NZ_LPWD01000412.1"/>
</dbReference>